<evidence type="ECO:0000313" key="2">
    <source>
        <dbReference type="EMBL" id="KUN53016.1"/>
    </source>
</evidence>
<gene>
    <name evidence="2" type="ORF">AQJ46_50670</name>
</gene>
<organism evidence="2 3">
    <name type="scientific">Streptomyces canus</name>
    <dbReference type="NCBI Taxonomy" id="58343"/>
    <lineage>
        <taxon>Bacteria</taxon>
        <taxon>Bacillati</taxon>
        <taxon>Actinomycetota</taxon>
        <taxon>Actinomycetes</taxon>
        <taxon>Kitasatosporales</taxon>
        <taxon>Streptomycetaceae</taxon>
        <taxon>Streptomyces</taxon>
        <taxon>Streptomyces aurantiacus group</taxon>
    </lineage>
</organism>
<dbReference type="RefSeq" id="WP_059212142.1">
    <property type="nucleotide sequence ID" value="NZ_KQ948695.1"/>
</dbReference>
<proteinExistence type="predicted"/>
<dbReference type="InterPro" id="IPR034660">
    <property type="entry name" value="DinB/YfiT-like"/>
</dbReference>
<accession>A0A124HV02</accession>
<dbReference type="SUPFAM" id="SSF109854">
    <property type="entry name" value="DinB/YfiT-like putative metalloenzymes"/>
    <property type="match status" value="1"/>
</dbReference>
<dbReference type="InterPro" id="IPR017517">
    <property type="entry name" value="Maleyloyr_isom"/>
</dbReference>
<dbReference type="AlphaFoldDB" id="A0A124HV02"/>
<dbReference type="Proteomes" id="UP000053669">
    <property type="component" value="Unassembled WGS sequence"/>
</dbReference>
<dbReference type="EMBL" id="LMWU01000088">
    <property type="protein sequence ID" value="KUN53016.1"/>
    <property type="molecule type" value="Genomic_DNA"/>
</dbReference>
<dbReference type="STRING" id="58343.AQJ46_50670"/>
<dbReference type="GO" id="GO:0046872">
    <property type="term" value="F:metal ion binding"/>
    <property type="evidence" value="ECO:0007669"/>
    <property type="project" value="InterPro"/>
</dbReference>
<comment type="caution">
    <text evidence="2">The sequence shown here is derived from an EMBL/GenBank/DDBJ whole genome shotgun (WGS) entry which is preliminary data.</text>
</comment>
<protein>
    <recommendedName>
        <fullName evidence="1">Mycothiol-dependent maleylpyruvate isomerase metal-binding domain-containing protein</fullName>
    </recommendedName>
</protein>
<name>A0A124HV02_9ACTN</name>
<dbReference type="Gene3D" id="1.20.120.450">
    <property type="entry name" value="dinb family like domain"/>
    <property type="match status" value="1"/>
</dbReference>
<reference evidence="2 3" key="1">
    <citation type="submission" date="2015-10" db="EMBL/GenBank/DDBJ databases">
        <title>Draft genome sequence of Streptomyces canus DSM 40017, type strain for the species Streptomyces canus.</title>
        <authorList>
            <person name="Ruckert C."/>
            <person name="Winkler A."/>
            <person name="Kalinowski J."/>
            <person name="Kampfer P."/>
            <person name="Glaeser S."/>
        </authorList>
    </citation>
    <scope>NUCLEOTIDE SEQUENCE [LARGE SCALE GENOMIC DNA]</scope>
    <source>
        <strain evidence="2 3">DSM 40017</strain>
    </source>
</reference>
<evidence type="ECO:0000313" key="3">
    <source>
        <dbReference type="Proteomes" id="UP000053669"/>
    </source>
</evidence>
<sequence length="267" mass="28688">MSKRLPAADLPNITAALRAERAEMLSFTSSLTDDEWSAPSAAAGWRIADVAAHIGATARSFYTPAGLRTSFAASLEQANEDPVDRRRHWSRAKVMAEYQRAGRRATTLLDVVRRTPAARVRVPMAELGRHPLGLMIGGALVFDHHTHLRHDMAPALGRPVPSTDADRMRAVLTWMIAVLSKQVAKAPVAGLDARVALTLTGPGGGTWWFDEAGGLAPSDGTVAAHVTAPALTFPDWGTQRSSWRDRGVTVTGDSELAARFLDAVNVI</sequence>
<evidence type="ECO:0000259" key="1">
    <source>
        <dbReference type="Pfam" id="PF11716"/>
    </source>
</evidence>
<dbReference type="Pfam" id="PF11716">
    <property type="entry name" value="MDMPI_N"/>
    <property type="match status" value="1"/>
</dbReference>
<dbReference type="InterPro" id="IPR024344">
    <property type="entry name" value="MDMPI_metal-binding"/>
</dbReference>
<dbReference type="NCBIfam" id="TIGR03083">
    <property type="entry name" value="maleylpyruvate isomerase family mycothiol-dependent enzyme"/>
    <property type="match status" value="1"/>
</dbReference>
<feature type="domain" description="Mycothiol-dependent maleylpyruvate isomerase metal-binding" evidence="1">
    <location>
        <begin position="17"/>
        <end position="124"/>
    </location>
</feature>